<reference evidence="9" key="1">
    <citation type="submission" date="2025-08" db="UniProtKB">
        <authorList>
            <consortium name="RefSeq"/>
        </authorList>
    </citation>
    <scope>IDENTIFICATION</scope>
    <source>
        <tissue evidence="9">Total insect</tissue>
    </source>
</reference>
<dbReference type="OrthoDB" id="3565419at2759"/>
<proteinExistence type="predicted"/>
<keyword evidence="1" id="KW-0479">Metal-binding</keyword>
<evidence type="ECO:0000259" key="7">
    <source>
        <dbReference type="PROSITE" id="PS50157"/>
    </source>
</evidence>
<evidence type="ECO:0000256" key="2">
    <source>
        <dbReference type="ARBA" id="ARBA00022737"/>
    </source>
</evidence>
<evidence type="ECO:0000256" key="3">
    <source>
        <dbReference type="ARBA" id="ARBA00022771"/>
    </source>
</evidence>
<dbReference type="GO" id="GO:0005667">
    <property type="term" value="C:transcription regulator complex"/>
    <property type="evidence" value="ECO:0007669"/>
    <property type="project" value="TreeGrafter"/>
</dbReference>
<evidence type="ECO:0000256" key="5">
    <source>
        <dbReference type="PROSITE-ProRule" id="PRU00042"/>
    </source>
</evidence>
<dbReference type="KEGG" id="tpal:117651828"/>
<gene>
    <name evidence="9" type="primary">LOC117651828</name>
</gene>
<dbReference type="GO" id="GO:0000785">
    <property type="term" value="C:chromatin"/>
    <property type="evidence" value="ECO:0007669"/>
    <property type="project" value="TreeGrafter"/>
</dbReference>
<feature type="region of interest" description="Disordered" evidence="6">
    <location>
        <begin position="426"/>
        <end position="463"/>
    </location>
</feature>
<dbReference type="SMART" id="SM00355">
    <property type="entry name" value="ZnF_C2H2"/>
    <property type="match status" value="3"/>
</dbReference>
<feature type="domain" description="C2H2-type" evidence="7">
    <location>
        <begin position="156"/>
        <end position="179"/>
    </location>
</feature>
<dbReference type="GO" id="GO:0000978">
    <property type="term" value="F:RNA polymerase II cis-regulatory region sequence-specific DNA binding"/>
    <property type="evidence" value="ECO:0007669"/>
    <property type="project" value="TreeGrafter"/>
</dbReference>
<dbReference type="GO" id="GO:0031519">
    <property type="term" value="C:PcG protein complex"/>
    <property type="evidence" value="ECO:0007669"/>
    <property type="project" value="TreeGrafter"/>
</dbReference>
<dbReference type="Proteomes" id="UP000515158">
    <property type="component" value="Unplaced"/>
</dbReference>
<dbReference type="PANTHER" id="PTHR14003:SF19">
    <property type="entry name" value="YY2 TRANSCRIPTION FACTOR"/>
    <property type="match status" value="1"/>
</dbReference>
<evidence type="ECO:0000313" key="8">
    <source>
        <dbReference type="Proteomes" id="UP000515158"/>
    </source>
</evidence>
<feature type="domain" description="C2H2-type" evidence="7">
    <location>
        <begin position="185"/>
        <end position="212"/>
    </location>
</feature>
<protein>
    <submittedName>
        <fullName evidence="9">Uncharacterized protein LOC117651828 isoform X1</fullName>
    </submittedName>
</protein>
<dbReference type="InterPro" id="IPR013087">
    <property type="entry name" value="Znf_C2H2_type"/>
</dbReference>
<dbReference type="GeneID" id="117651828"/>
<evidence type="ECO:0000313" key="9">
    <source>
        <dbReference type="RefSeq" id="XP_034252123.1"/>
    </source>
</evidence>
<sequence length="484" mass="53931">MWIFRTIGVQCPGPSCRTRRLAGLGGAAAMFFPEPNVEVEIVEVDPDAVMDLSCGSPWQSASVLRMCLQDVQDQQRGDVADYPDGITVSSNTGYPYAVTPREAASPGYYYTLADNTADADFFTSASLPPTYMVQTEYAEDAADGAGTPSGTSRQPAECLSCGRTFSSERNLARHFRQVHGPRVWHVCDVCGKPLASASSLRSHQWLHRGRKPFQCPLCSTGFIRRPYLRTHMLRVHSLHANLAVKLEELDYGECVARREVSEDRGEDEDGHLQDAHALDAHQQVVHVEHQEGLRHDGQGHVFHDQVAPVPNLEYLLYNGHRQDVHQQDVYRQDLHRQDLHRQDGLRQDLHRQDVHHQDGHHQDGHHQDGHHQDVHHQDDHHQDGHHQDRHRQDDHHQDCHHQDGHHEDVLHQVGVDSGSIVFVKSDLDADGSDSGVSSVSPSPSSGEASPASSATSEDTADAPILVRLVRDVVSGSWKIDLGQC</sequence>
<name>A0A6P9A2S4_THRPL</name>
<evidence type="ECO:0000256" key="4">
    <source>
        <dbReference type="ARBA" id="ARBA00022833"/>
    </source>
</evidence>
<keyword evidence="3 5" id="KW-0863">Zinc-finger</keyword>
<dbReference type="AlphaFoldDB" id="A0A6P9A2S4"/>
<dbReference type="SUPFAM" id="SSF57667">
    <property type="entry name" value="beta-beta-alpha zinc fingers"/>
    <property type="match status" value="2"/>
</dbReference>
<dbReference type="GO" id="GO:0000981">
    <property type="term" value="F:DNA-binding transcription factor activity, RNA polymerase II-specific"/>
    <property type="evidence" value="ECO:0007669"/>
    <property type="project" value="TreeGrafter"/>
</dbReference>
<dbReference type="GO" id="GO:0008270">
    <property type="term" value="F:zinc ion binding"/>
    <property type="evidence" value="ECO:0007669"/>
    <property type="project" value="UniProtKB-KW"/>
</dbReference>
<dbReference type="Gene3D" id="3.30.160.60">
    <property type="entry name" value="Classic Zinc Finger"/>
    <property type="match status" value="3"/>
</dbReference>
<accession>A0A6P9A2S4</accession>
<evidence type="ECO:0000256" key="1">
    <source>
        <dbReference type="ARBA" id="ARBA00022723"/>
    </source>
</evidence>
<feature type="region of interest" description="Disordered" evidence="6">
    <location>
        <begin position="353"/>
        <end position="404"/>
    </location>
</feature>
<organism evidence="9">
    <name type="scientific">Thrips palmi</name>
    <name type="common">Melon thrips</name>
    <dbReference type="NCBI Taxonomy" id="161013"/>
    <lineage>
        <taxon>Eukaryota</taxon>
        <taxon>Metazoa</taxon>
        <taxon>Ecdysozoa</taxon>
        <taxon>Arthropoda</taxon>
        <taxon>Hexapoda</taxon>
        <taxon>Insecta</taxon>
        <taxon>Pterygota</taxon>
        <taxon>Neoptera</taxon>
        <taxon>Paraneoptera</taxon>
        <taxon>Thysanoptera</taxon>
        <taxon>Terebrantia</taxon>
        <taxon>Thripoidea</taxon>
        <taxon>Thripidae</taxon>
        <taxon>Thrips</taxon>
    </lineage>
</organism>
<feature type="compositionally biased region" description="Low complexity" evidence="6">
    <location>
        <begin position="432"/>
        <end position="463"/>
    </location>
</feature>
<dbReference type="PROSITE" id="PS00028">
    <property type="entry name" value="ZINC_FINGER_C2H2_1"/>
    <property type="match status" value="3"/>
</dbReference>
<keyword evidence="8" id="KW-1185">Reference proteome</keyword>
<feature type="domain" description="C2H2-type" evidence="7">
    <location>
        <begin position="213"/>
        <end position="237"/>
    </location>
</feature>
<evidence type="ECO:0000256" key="6">
    <source>
        <dbReference type="SAM" id="MobiDB-lite"/>
    </source>
</evidence>
<keyword evidence="4" id="KW-0862">Zinc</keyword>
<dbReference type="PANTHER" id="PTHR14003">
    <property type="entry name" value="TRANSCRIPTIONAL REPRESSOR PROTEIN YY"/>
    <property type="match status" value="1"/>
</dbReference>
<keyword evidence="2" id="KW-0677">Repeat</keyword>
<dbReference type="Pfam" id="PF00096">
    <property type="entry name" value="zf-C2H2"/>
    <property type="match status" value="2"/>
</dbReference>
<dbReference type="InParanoid" id="A0A6P9A2S4"/>
<dbReference type="PROSITE" id="PS50157">
    <property type="entry name" value="ZINC_FINGER_C2H2_2"/>
    <property type="match status" value="3"/>
</dbReference>
<dbReference type="RefSeq" id="XP_034252123.1">
    <property type="nucleotide sequence ID" value="XM_034396232.1"/>
</dbReference>
<dbReference type="InterPro" id="IPR036236">
    <property type="entry name" value="Znf_C2H2_sf"/>
</dbReference>